<reference evidence="14" key="1">
    <citation type="journal article" date="2019" name="Int. J. Syst. Evol. Microbiol.">
        <title>The Global Catalogue of Microorganisms (GCM) 10K type strain sequencing project: providing services to taxonomists for standard genome sequencing and annotation.</title>
        <authorList>
            <consortium name="The Broad Institute Genomics Platform"/>
            <consortium name="The Broad Institute Genome Sequencing Center for Infectious Disease"/>
            <person name="Wu L."/>
            <person name="Ma J."/>
        </authorList>
    </citation>
    <scope>NUCLEOTIDE SEQUENCE [LARGE SCALE GENOMIC DNA]</scope>
    <source>
        <strain evidence="14">JCM 18298</strain>
    </source>
</reference>
<dbReference type="RefSeq" id="WP_345498940.1">
    <property type="nucleotide sequence ID" value="NZ_BAABJM010000007.1"/>
</dbReference>
<evidence type="ECO:0000313" key="14">
    <source>
        <dbReference type="Proteomes" id="UP001500603"/>
    </source>
</evidence>
<keyword evidence="4" id="KW-0597">Phosphoprotein</keyword>
<keyword evidence="7 13" id="KW-0418">Kinase</keyword>
<keyword evidence="14" id="KW-1185">Reference proteome</keyword>
<dbReference type="SMART" id="SM00388">
    <property type="entry name" value="HisKA"/>
    <property type="match status" value="1"/>
</dbReference>
<evidence type="ECO:0000256" key="5">
    <source>
        <dbReference type="ARBA" id="ARBA00022679"/>
    </source>
</evidence>
<proteinExistence type="predicted"/>
<dbReference type="InterPro" id="IPR003661">
    <property type="entry name" value="HisK_dim/P_dom"/>
</dbReference>
<dbReference type="GO" id="GO:0016301">
    <property type="term" value="F:kinase activity"/>
    <property type="evidence" value="ECO:0007669"/>
    <property type="project" value="UniProtKB-KW"/>
</dbReference>
<keyword evidence="8 11" id="KW-1133">Transmembrane helix</keyword>
<dbReference type="Gene3D" id="1.10.287.130">
    <property type="match status" value="1"/>
</dbReference>
<dbReference type="Pfam" id="PF00512">
    <property type="entry name" value="HisKA"/>
    <property type="match status" value="1"/>
</dbReference>
<dbReference type="InterPro" id="IPR050428">
    <property type="entry name" value="TCS_sensor_his_kinase"/>
</dbReference>
<protein>
    <recommendedName>
        <fullName evidence="3">histidine kinase</fullName>
        <ecNumber evidence="3">2.7.13.3</ecNumber>
    </recommendedName>
</protein>
<dbReference type="CDD" id="cd00082">
    <property type="entry name" value="HisKA"/>
    <property type="match status" value="1"/>
</dbReference>
<keyword evidence="5" id="KW-0808">Transferase</keyword>
<evidence type="ECO:0000256" key="9">
    <source>
        <dbReference type="ARBA" id="ARBA00023012"/>
    </source>
</evidence>
<dbReference type="SUPFAM" id="SSF47384">
    <property type="entry name" value="Homodimeric domain of signal transducing histidine kinase"/>
    <property type="match status" value="1"/>
</dbReference>
<feature type="transmembrane region" description="Helical" evidence="11">
    <location>
        <begin position="60"/>
        <end position="78"/>
    </location>
</feature>
<evidence type="ECO:0000256" key="3">
    <source>
        <dbReference type="ARBA" id="ARBA00012438"/>
    </source>
</evidence>
<evidence type="ECO:0000256" key="7">
    <source>
        <dbReference type="ARBA" id="ARBA00022777"/>
    </source>
</evidence>
<dbReference type="InterPro" id="IPR004358">
    <property type="entry name" value="Sig_transdc_His_kin-like_C"/>
</dbReference>
<dbReference type="InterPro" id="IPR005467">
    <property type="entry name" value="His_kinase_dom"/>
</dbReference>
<comment type="catalytic activity">
    <reaction evidence="1">
        <text>ATP + protein L-histidine = ADP + protein N-phospho-L-histidine.</text>
        <dbReference type="EC" id="2.7.13.3"/>
    </reaction>
</comment>
<keyword evidence="10 11" id="KW-0472">Membrane</keyword>
<dbReference type="PANTHER" id="PTHR45436:SF5">
    <property type="entry name" value="SENSOR HISTIDINE KINASE TRCS"/>
    <property type="match status" value="1"/>
</dbReference>
<sequence>MTPNETRIGTAKPRRRRSFSLRTRVAGATAAGAIVIVALVSIVSVRAIERNNVAQSDQQLAVAARIVLIEPVIAVRFVGLTGLNNDMAVTVRDNGTLTATSPTELPDLPTGSRTVTVDGTSYRVLTTTQNQPSGRIVSLGIPAEEAAEATSQQQRWVLAGALAAIAAAAALGWLLAGAAVRPIVRLTKQVGARDGLPESGKAQPLVEGSGVHESEKLADAVNTMLRKVGQAQSETAAALETARDFAAVSAHELRTPLTAMRTDLEVLRTLDLEPAQRTEILTDLQRSQDRVETTLAALERLATGDLTDAHDHIPTDVGDLCDQAAHDAMRHYPGLTVRIETDAELVTLGLPAGLRLAIDNALTNSVKHGGADEAVVSAHRGPDGRIVIAVDDNGRGIPREERATVFARFARGSQASRGGSGLGLALVAQQAQLHGGSAAFEDSALGGVRLVLMLPATGEHRAASNF</sequence>
<dbReference type="Pfam" id="PF02518">
    <property type="entry name" value="HATPase_c"/>
    <property type="match status" value="1"/>
</dbReference>
<dbReference type="Proteomes" id="UP001500603">
    <property type="component" value="Unassembled WGS sequence"/>
</dbReference>
<evidence type="ECO:0000259" key="12">
    <source>
        <dbReference type="PROSITE" id="PS50109"/>
    </source>
</evidence>
<dbReference type="Gene3D" id="6.10.340.10">
    <property type="match status" value="1"/>
</dbReference>
<dbReference type="PANTHER" id="PTHR45436">
    <property type="entry name" value="SENSOR HISTIDINE KINASE YKOH"/>
    <property type="match status" value="1"/>
</dbReference>
<dbReference type="EMBL" id="BAABJM010000007">
    <property type="protein sequence ID" value="GAA5066181.1"/>
    <property type="molecule type" value="Genomic_DNA"/>
</dbReference>
<dbReference type="SMART" id="SM00387">
    <property type="entry name" value="HATPase_c"/>
    <property type="match status" value="1"/>
</dbReference>
<evidence type="ECO:0000256" key="1">
    <source>
        <dbReference type="ARBA" id="ARBA00000085"/>
    </source>
</evidence>
<feature type="transmembrane region" description="Helical" evidence="11">
    <location>
        <begin position="25"/>
        <end position="48"/>
    </location>
</feature>
<organism evidence="13 14">
    <name type="scientific">Nocardia callitridis</name>
    <dbReference type="NCBI Taxonomy" id="648753"/>
    <lineage>
        <taxon>Bacteria</taxon>
        <taxon>Bacillati</taxon>
        <taxon>Actinomycetota</taxon>
        <taxon>Actinomycetes</taxon>
        <taxon>Mycobacteriales</taxon>
        <taxon>Nocardiaceae</taxon>
        <taxon>Nocardia</taxon>
    </lineage>
</organism>
<evidence type="ECO:0000256" key="8">
    <source>
        <dbReference type="ARBA" id="ARBA00022989"/>
    </source>
</evidence>
<accession>A0ABP9KXC4</accession>
<comment type="caution">
    <text evidence="13">The sequence shown here is derived from an EMBL/GenBank/DDBJ whole genome shotgun (WGS) entry which is preliminary data.</text>
</comment>
<dbReference type="InterPro" id="IPR036097">
    <property type="entry name" value="HisK_dim/P_sf"/>
</dbReference>
<feature type="domain" description="Histidine kinase" evidence="12">
    <location>
        <begin position="248"/>
        <end position="458"/>
    </location>
</feature>
<dbReference type="InterPro" id="IPR003594">
    <property type="entry name" value="HATPase_dom"/>
</dbReference>
<dbReference type="PROSITE" id="PS50109">
    <property type="entry name" value="HIS_KIN"/>
    <property type="match status" value="1"/>
</dbReference>
<dbReference type="CDD" id="cd00075">
    <property type="entry name" value="HATPase"/>
    <property type="match status" value="1"/>
</dbReference>
<dbReference type="InterPro" id="IPR036890">
    <property type="entry name" value="HATPase_C_sf"/>
</dbReference>
<evidence type="ECO:0000313" key="13">
    <source>
        <dbReference type="EMBL" id="GAA5066181.1"/>
    </source>
</evidence>
<evidence type="ECO:0000256" key="11">
    <source>
        <dbReference type="SAM" id="Phobius"/>
    </source>
</evidence>
<dbReference type="EC" id="2.7.13.3" evidence="3"/>
<keyword evidence="9" id="KW-0902">Two-component regulatory system</keyword>
<dbReference type="PRINTS" id="PR00344">
    <property type="entry name" value="BCTRLSENSOR"/>
</dbReference>
<dbReference type="Gene3D" id="3.30.565.10">
    <property type="entry name" value="Histidine kinase-like ATPase, C-terminal domain"/>
    <property type="match status" value="1"/>
</dbReference>
<feature type="transmembrane region" description="Helical" evidence="11">
    <location>
        <begin position="156"/>
        <end position="176"/>
    </location>
</feature>
<evidence type="ECO:0000256" key="4">
    <source>
        <dbReference type="ARBA" id="ARBA00022553"/>
    </source>
</evidence>
<evidence type="ECO:0000256" key="10">
    <source>
        <dbReference type="ARBA" id="ARBA00023136"/>
    </source>
</evidence>
<keyword evidence="6 11" id="KW-0812">Transmembrane</keyword>
<evidence type="ECO:0000256" key="2">
    <source>
        <dbReference type="ARBA" id="ARBA00004236"/>
    </source>
</evidence>
<name>A0ABP9KXC4_9NOCA</name>
<comment type="subcellular location">
    <subcellularLocation>
        <location evidence="2">Cell membrane</location>
    </subcellularLocation>
</comment>
<gene>
    <name evidence="13" type="ORF">GCM10023318_54080</name>
</gene>
<evidence type="ECO:0000256" key="6">
    <source>
        <dbReference type="ARBA" id="ARBA00022692"/>
    </source>
</evidence>
<dbReference type="SUPFAM" id="SSF55874">
    <property type="entry name" value="ATPase domain of HSP90 chaperone/DNA topoisomerase II/histidine kinase"/>
    <property type="match status" value="1"/>
</dbReference>